<comment type="caution">
    <text evidence="10">The sequence shown here is derived from an EMBL/GenBank/DDBJ whole genome shotgun (WGS) entry which is preliminary data.</text>
</comment>
<dbReference type="InterPro" id="IPR000276">
    <property type="entry name" value="GPCR_Rhodpsn"/>
</dbReference>
<reference evidence="10" key="1">
    <citation type="journal article" date="2019" name="bioRxiv">
        <title>The Genome of the Zebra Mussel, Dreissena polymorpha: A Resource for Invasive Species Research.</title>
        <authorList>
            <person name="McCartney M.A."/>
            <person name="Auch B."/>
            <person name="Kono T."/>
            <person name="Mallez S."/>
            <person name="Zhang Y."/>
            <person name="Obille A."/>
            <person name="Becker A."/>
            <person name="Abrahante J.E."/>
            <person name="Garbe J."/>
            <person name="Badalamenti J.P."/>
            <person name="Herman A."/>
            <person name="Mangelson H."/>
            <person name="Liachko I."/>
            <person name="Sullivan S."/>
            <person name="Sone E.D."/>
            <person name="Koren S."/>
            <person name="Silverstein K.A.T."/>
            <person name="Beckman K.B."/>
            <person name="Gohl D.M."/>
        </authorList>
    </citation>
    <scope>NUCLEOTIDE SEQUENCE</scope>
    <source>
        <strain evidence="10">Duluth1</strain>
        <tissue evidence="10">Whole animal</tissue>
    </source>
</reference>
<evidence type="ECO:0000259" key="9">
    <source>
        <dbReference type="PROSITE" id="PS50262"/>
    </source>
</evidence>
<dbReference type="Proteomes" id="UP000828390">
    <property type="component" value="Unassembled WGS sequence"/>
</dbReference>
<dbReference type="AlphaFoldDB" id="A0A9D4K0H4"/>
<feature type="transmembrane region" description="Helical" evidence="8">
    <location>
        <begin position="12"/>
        <end position="35"/>
    </location>
</feature>
<dbReference type="SUPFAM" id="SSF81321">
    <property type="entry name" value="Family A G protein-coupled receptor-like"/>
    <property type="match status" value="2"/>
</dbReference>
<dbReference type="GO" id="GO:0004930">
    <property type="term" value="F:G protein-coupled receptor activity"/>
    <property type="evidence" value="ECO:0007669"/>
    <property type="project" value="UniProtKB-KW"/>
</dbReference>
<dbReference type="EMBL" id="JAIWYP010000005">
    <property type="protein sequence ID" value="KAH3827452.1"/>
    <property type="molecule type" value="Genomic_DNA"/>
</dbReference>
<evidence type="ECO:0000313" key="10">
    <source>
        <dbReference type="EMBL" id="KAH3827452.1"/>
    </source>
</evidence>
<evidence type="ECO:0000256" key="3">
    <source>
        <dbReference type="ARBA" id="ARBA00022989"/>
    </source>
</evidence>
<feature type="transmembrane region" description="Helical" evidence="8">
    <location>
        <begin position="168"/>
        <end position="185"/>
    </location>
</feature>
<keyword evidence="6" id="KW-0675">Receptor</keyword>
<protein>
    <recommendedName>
        <fullName evidence="9">G-protein coupled receptors family 1 profile domain-containing protein</fullName>
    </recommendedName>
</protein>
<accession>A0A9D4K0H4</accession>
<organism evidence="10 11">
    <name type="scientific">Dreissena polymorpha</name>
    <name type="common">Zebra mussel</name>
    <name type="synonym">Mytilus polymorpha</name>
    <dbReference type="NCBI Taxonomy" id="45954"/>
    <lineage>
        <taxon>Eukaryota</taxon>
        <taxon>Metazoa</taxon>
        <taxon>Spiralia</taxon>
        <taxon>Lophotrochozoa</taxon>
        <taxon>Mollusca</taxon>
        <taxon>Bivalvia</taxon>
        <taxon>Autobranchia</taxon>
        <taxon>Heteroconchia</taxon>
        <taxon>Euheterodonta</taxon>
        <taxon>Imparidentia</taxon>
        <taxon>Neoheterodontei</taxon>
        <taxon>Myida</taxon>
        <taxon>Dreissenoidea</taxon>
        <taxon>Dreissenidae</taxon>
        <taxon>Dreissena</taxon>
    </lineage>
</organism>
<evidence type="ECO:0000256" key="4">
    <source>
        <dbReference type="ARBA" id="ARBA00023040"/>
    </source>
</evidence>
<dbReference type="Pfam" id="PF00001">
    <property type="entry name" value="7tm_1"/>
    <property type="match status" value="1"/>
</dbReference>
<dbReference type="Gene3D" id="1.20.1070.10">
    <property type="entry name" value="Rhodopsin 7-helix transmembrane proteins"/>
    <property type="match status" value="2"/>
</dbReference>
<evidence type="ECO:0000313" key="11">
    <source>
        <dbReference type="Proteomes" id="UP000828390"/>
    </source>
</evidence>
<keyword evidence="7" id="KW-0807">Transducer</keyword>
<comment type="subcellular location">
    <subcellularLocation>
        <location evidence="1">Membrane</location>
        <topology evidence="1">Multi-pass membrane protein</topology>
    </subcellularLocation>
</comment>
<keyword evidence="11" id="KW-1185">Reference proteome</keyword>
<keyword evidence="2 8" id="KW-0812">Transmembrane</keyword>
<evidence type="ECO:0000256" key="5">
    <source>
        <dbReference type="ARBA" id="ARBA00023136"/>
    </source>
</evidence>
<evidence type="ECO:0000256" key="7">
    <source>
        <dbReference type="ARBA" id="ARBA00023224"/>
    </source>
</evidence>
<keyword evidence="4" id="KW-0297">G-protein coupled receptor</keyword>
<reference evidence="10" key="2">
    <citation type="submission" date="2020-11" db="EMBL/GenBank/DDBJ databases">
        <authorList>
            <person name="McCartney M.A."/>
            <person name="Auch B."/>
            <person name="Kono T."/>
            <person name="Mallez S."/>
            <person name="Becker A."/>
            <person name="Gohl D.M."/>
            <person name="Silverstein K.A.T."/>
            <person name="Koren S."/>
            <person name="Bechman K.B."/>
            <person name="Herman A."/>
            <person name="Abrahante J.E."/>
            <person name="Garbe J."/>
        </authorList>
    </citation>
    <scope>NUCLEOTIDE SEQUENCE</scope>
    <source>
        <strain evidence="10">Duluth1</strain>
        <tissue evidence="10">Whole animal</tissue>
    </source>
</reference>
<keyword evidence="3 8" id="KW-1133">Transmembrane helix</keyword>
<feature type="transmembrane region" description="Helical" evidence="8">
    <location>
        <begin position="88"/>
        <end position="111"/>
    </location>
</feature>
<evidence type="ECO:0000256" key="8">
    <source>
        <dbReference type="SAM" id="Phobius"/>
    </source>
</evidence>
<dbReference type="PRINTS" id="PR00237">
    <property type="entry name" value="GPCRRHODOPSN"/>
</dbReference>
<evidence type="ECO:0000256" key="2">
    <source>
        <dbReference type="ARBA" id="ARBA00022692"/>
    </source>
</evidence>
<feature type="transmembrane region" description="Helical" evidence="8">
    <location>
        <begin position="123"/>
        <end position="148"/>
    </location>
</feature>
<dbReference type="PROSITE" id="PS50262">
    <property type="entry name" value="G_PROTEIN_RECEP_F1_2"/>
    <property type="match status" value="1"/>
</dbReference>
<name>A0A9D4K0H4_DREPO</name>
<feature type="domain" description="G-protein coupled receptors family 1 profile" evidence="9">
    <location>
        <begin position="26"/>
        <end position="195"/>
    </location>
</feature>
<dbReference type="PANTHER" id="PTHR24243">
    <property type="entry name" value="G-PROTEIN COUPLED RECEPTOR"/>
    <property type="match status" value="1"/>
</dbReference>
<evidence type="ECO:0000256" key="1">
    <source>
        <dbReference type="ARBA" id="ARBA00004141"/>
    </source>
</evidence>
<keyword evidence="5 8" id="KW-0472">Membrane</keyword>
<proteinExistence type="predicted"/>
<dbReference type="GO" id="GO:0005886">
    <property type="term" value="C:plasma membrane"/>
    <property type="evidence" value="ECO:0007669"/>
    <property type="project" value="TreeGrafter"/>
</dbReference>
<sequence>MYYGADLQPILFGTLLSPILVLGIVGNILSILVWNKGKRRMTTTSRYMSALAVVDILVLLIPAGDVSLKFVMDMRLEGKRSKTATARYMSALAVADLLVLSISAVEVWLYYTLQIHLQESSLAVCHAVLFCFPVLRAISAWILVVATVERAMGVWMPHNVKLICRPNIAAVIIALIIGFSQLYTFRCTPDCQLLK</sequence>
<feature type="transmembrane region" description="Helical" evidence="8">
    <location>
        <begin position="47"/>
        <end position="68"/>
    </location>
</feature>
<evidence type="ECO:0000256" key="6">
    <source>
        <dbReference type="ARBA" id="ARBA00023170"/>
    </source>
</evidence>
<dbReference type="PANTHER" id="PTHR24243:SF230">
    <property type="entry name" value="G-PROTEIN COUPLED RECEPTORS FAMILY 1 PROFILE DOMAIN-CONTAINING PROTEIN"/>
    <property type="match status" value="1"/>
</dbReference>
<dbReference type="InterPro" id="IPR017452">
    <property type="entry name" value="GPCR_Rhodpsn_7TM"/>
</dbReference>
<gene>
    <name evidence="10" type="ORF">DPMN_129389</name>
</gene>